<dbReference type="PANTHER" id="PTHR37287">
    <property type="entry name" value="INO EIGHTY SUBUNIT 1"/>
    <property type="match status" value="1"/>
</dbReference>
<dbReference type="GO" id="GO:0031011">
    <property type="term" value="C:Ino80 complex"/>
    <property type="evidence" value="ECO:0007669"/>
    <property type="project" value="InterPro"/>
</dbReference>
<evidence type="ECO:0000313" key="3">
    <source>
        <dbReference type="Proteomes" id="UP000310189"/>
    </source>
</evidence>
<reference evidence="2 3" key="1">
    <citation type="submission" date="2019-03" db="EMBL/GenBank/DDBJ databases">
        <title>Sequencing 23 genomes of Wallemia ichthyophaga.</title>
        <authorList>
            <person name="Gostincar C."/>
        </authorList>
    </citation>
    <scope>NUCLEOTIDE SEQUENCE [LARGE SCALE GENOMIC DNA]</scope>
    <source>
        <strain evidence="2 3">EXF-5753</strain>
    </source>
</reference>
<proteinExistence type="predicted"/>
<organism evidence="2 3">
    <name type="scientific">Wallemia hederae</name>
    <dbReference type="NCBI Taxonomy" id="1540922"/>
    <lineage>
        <taxon>Eukaryota</taxon>
        <taxon>Fungi</taxon>
        <taxon>Dikarya</taxon>
        <taxon>Basidiomycota</taxon>
        <taxon>Wallemiomycotina</taxon>
        <taxon>Wallemiomycetes</taxon>
        <taxon>Wallemiales</taxon>
        <taxon>Wallemiaceae</taxon>
        <taxon>Wallemia</taxon>
    </lineage>
</organism>
<name>A0A4T0FTC4_9BASI</name>
<evidence type="ECO:0000256" key="1">
    <source>
        <dbReference type="SAM" id="MobiDB-lite"/>
    </source>
</evidence>
<dbReference type="Proteomes" id="UP000310189">
    <property type="component" value="Unassembled WGS sequence"/>
</dbReference>
<dbReference type="AlphaFoldDB" id="A0A4T0FTC4"/>
<dbReference type="OrthoDB" id="5413003at2759"/>
<evidence type="ECO:0000313" key="2">
    <source>
        <dbReference type="EMBL" id="TIA90166.1"/>
    </source>
</evidence>
<dbReference type="PANTHER" id="PTHR37287:SF1">
    <property type="entry name" value="INO EIGHTY SUBUNIT 1"/>
    <property type="match status" value="1"/>
</dbReference>
<accession>A0A4T0FTC4</accession>
<sequence length="344" mass="39253">MSSFNPIKLKDGELITRKILNFDTLNGIITDSYFHNEYKNAVLSTQKLSKAVKDRFVADELFRQHYLIISLLINTSRINTTLAFYLETKTALRCYHPIPCLRQSQQFFGDSPRLKNILNSTIDYSCTSLLDVQLRVANGVHPPTSLINFIFILFNSASVIDRDNMHSGFSLHHLIWPTNIPSKQATRAFLWIVYHYYSKRSDDVAHVNPYDDDYSRSNYGKCPLLYTVPDDQLASENVDSHDDIEWGLQRQQKRIDFVNRLPPSAPPPNKKKRGHSRQSSAGESDQDDDDQILIPSTDPTDLLSIATRDALTKPLDDYSNSTSDEPLQAISRKLDIIKWIGGES</sequence>
<feature type="region of interest" description="Disordered" evidence="1">
    <location>
        <begin position="258"/>
        <end position="305"/>
    </location>
</feature>
<gene>
    <name evidence="2" type="ORF">E3P99_01698</name>
</gene>
<evidence type="ECO:0008006" key="4">
    <source>
        <dbReference type="Google" id="ProtNLM"/>
    </source>
</evidence>
<comment type="caution">
    <text evidence="2">The sequence shown here is derived from an EMBL/GenBank/DDBJ whole genome shotgun (WGS) entry which is preliminary data.</text>
</comment>
<dbReference type="EMBL" id="SPNW01000021">
    <property type="protein sequence ID" value="TIA90166.1"/>
    <property type="molecule type" value="Genomic_DNA"/>
</dbReference>
<dbReference type="InterPro" id="IPR038014">
    <property type="entry name" value="Ies1"/>
</dbReference>
<keyword evidence="3" id="KW-1185">Reference proteome</keyword>
<protein>
    <recommendedName>
        <fullName evidence="4">Ino eighty subunit 1</fullName>
    </recommendedName>
</protein>